<dbReference type="EMBL" id="LANP01000006">
    <property type="protein sequence ID" value="KJV56760.1"/>
    <property type="molecule type" value="Genomic_DNA"/>
</dbReference>
<gene>
    <name evidence="1" type="ORF">OCHUTO_0324</name>
</gene>
<evidence type="ECO:0000313" key="2">
    <source>
        <dbReference type="Proteomes" id="UP000033616"/>
    </source>
</evidence>
<dbReference type="Proteomes" id="UP000033616">
    <property type="component" value="Unassembled WGS sequence"/>
</dbReference>
<reference evidence="1 2" key="1">
    <citation type="submission" date="2015-02" db="EMBL/GenBank/DDBJ databases">
        <title>Genome Sequencing of Rickettsiales.</title>
        <authorList>
            <person name="Daugherty S.C."/>
            <person name="Su Q."/>
            <person name="Abolude K."/>
            <person name="Beier-Sexton M."/>
            <person name="Carlyon J.A."/>
            <person name="Carter R."/>
            <person name="Day N.P."/>
            <person name="Dumler S.J."/>
            <person name="Dyachenko V."/>
            <person name="Godinez A."/>
            <person name="Kurtti T.J."/>
            <person name="Lichay M."/>
            <person name="Mullins K.E."/>
            <person name="Ott S."/>
            <person name="Pappas-Brown V."/>
            <person name="Paris D.H."/>
            <person name="Patel P."/>
            <person name="Richards A.L."/>
            <person name="Sadzewicz L."/>
            <person name="Sears K."/>
            <person name="Seidman D."/>
            <person name="Sengamalay N."/>
            <person name="Stenos J."/>
            <person name="Tallon L.J."/>
            <person name="Vincent G."/>
            <person name="Fraser C.M."/>
            <person name="Munderloh U."/>
            <person name="Dunning-Hotopp J.C."/>
        </authorList>
    </citation>
    <scope>NUCLEOTIDE SEQUENCE [LARGE SCALE GENOMIC DNA]</scope>
    <source>
        <strain evidence="1 2">Fuller</strain>
    </source>
</reference>
<proteinExistence type="predicted"/>
<evidence type="ECO:0000313" key="1">
    <source>
        <dbReference type="EMBL" id="KJV56760.1"/>
    </source>
</evidence>
<dbReference type="PATRIC" id="fig|1359168.3.peg.1081"/>
<sequence length="70" mass="7879">MDESRLKSGYERSLPSNNKSVYIHSNNAIQKYCIKNESGGYEIKPSLYEEELNICAAGGSMDNETMQDLL</sequence>
<organism evidence="1 2">
    <name type="scientific">Orientia chuto str. Dubai</name>
    <dbReference type="NCBI Taxonomy" id="1359168"/>
    <lineage>
        <taxon>Bacteria</taxon>
        <taxon>Pseudomonadati</taxon>
        <taxon>Pseudomonadota</taxon>
        <taxon>Alphaproteobacteria</taxon>
        <taxon>Rickettsiales</taxon>
        <taxon>Rickettsiaceae</taxon>
        <taxon>Rickettsieae</taxon>
        <taxon>Orientia</taxon>
    </lineage>
</organism>
<keyword evidence="2" id="KW-1185">Reference proteome</keyword>
<comment type="caution">
    <text evidence="1">The sequence shown here is derived from an EMBL/GenBank/DDBJ whole genome shotgun (WGS) entry which is preliminary data.</text>
</comment>
<dbReference type="RefSeq" id="WP_156961265.1">
    <property type="nucleotide sequence ID" value="NZ_LANP01000006.1"/>
</dbReference>
<protein>
    <submittedName>
        <fullName evidence="1">Uncharacterized protein</fullName>
    </submittedName>
</protein>
<name>A0A0F3MLZ7_9RICK</name>
<accession>A0A0F3MLZ7</accession>
<dbReference type="AlphaFoldDB" id="A0A0F3MLZ7"/>